<feature type="transmembrane region" description="Helical" evidence="1">
    <location>
        <begin position="287"/>
        <end position="308"/>
    </location>
</feature>
<reference evidence="3 4" key="1">
    <citation type="journal article" date="2017" name="Int. J. Syst. Evol. Microbiol.">
        <title>Achromobacter aloeverae sp. nov., isolated from the root of Aloe vera (L.) Burm.f.</title>
        <authorList>
            <person name="Kuncharoen N."/>
            <person name="Muramatsu Y."/>
            <person name="Shibata C."/>
            <person name="Kamakura Y."/>
            <person name="Nakagawa Y."/>
            <person name="Tanasupawat S."/>
        </authorList>
    </citation>
    <scope>NUCLEOTIDE SEQUENCE [LARGE SCALE GENOMIC DNA]</scope>
    <source>
        <strain evidence="3 4">AVA-1</strain>
    </source>
</reference>
<evidence type="ECO:0000259" key="2">
    <source>
        <dbReference type="Pfam" id="PF01757"/>
    </source>
</evidence>
<feature type="transmembrane region" description="Helical" evidence="1">
    <location>
        <begin position="256"/>
        <end position="275"/>
    </location>
</feature>
<feature type="transmembrane region" description="Helical" evidence="1">
    <location>
        <begin position="34"/>
        <end position="54"/>
    </location>
</feature>
<evidence type="ECO:0000313" key="3">
    <source>
        <dbReference type="EMBL" id="RXN86622.1"/>
    </source>
</evidence>
<dbReference type="GO" id="GO:0009103">
    <property type="term" value="P:lipopolysaccharide biosynthetic process"/>
    <property type="evidence" value="ECO:0007669"/>
    <property type="project" value="TreeGrafter"/>
</dbReference>
<dbReference type="Proteomes" id="UP000290849">
    <property type="component" value="Unassembled WGS sequence"/>
</dbReference>
<keyword evidence="3" id="KW-0808">Transferase</keyword>
<keyword evidence="3" id="KW-0012">Acyltransferase</keyword>
<keyword evidence="4" id="KW-1185">Reference proteome</keyword>
<accession>A0A4Q1HGM7</accession>
<evidence type="ECO:0000256" key="1">
    <source>
        <dbReference type="SAM" id="Phobius"/>
    </source>
</evidence>
<keyword evidence="1" id="KW-1133">Transmembrane helix</keyword>
<gene>
    <name evidence="3" type="ORF">C7R54_16935</name>
</gene>
<dbReference type="InterPro" id="IPR002656">
    <property type="entry name" value="Acyl_transf_3_dom"/>
</dbReference>
<dbReference type="PANTHER" id="PTHR23028:SF53">
    <property type="entry name" value="ACYL_TRANSF_3 DOMAIN-CONTAINING PROTEIN"/>
    <property type="match status" value="1"/>
</dbReference>
<dbReference type="Pfam" id="PF01757">
    <property type="entry name" value="Acyl_transf_3"/>
    <property type="match status" value="1"/>
</dbReference>
<keyword evidence="1" id="KW-0472">Membrane</keyword>
<dbReference type="InterPro" id="IPR050879">
    <property type="entry name" value="Acyltransferase_3"/>
</dbReference>
<feature type="transmembrane region" description="Helical" evidence="1">
    <location>
        <begin position="228"/>
        <end position="244"/>
    </location>
</feature>
<feature type="transmembrane region" description="Helical" evidence="1">
    <location>
        <begin position="74"/>
        <end position="94"/>
    </location>
</feature>
<dbReference type="EMBL" id="PYAL01000005">
    <property type="protein sequence ID" value="RXN86622.1"/>
    <property type="molecule type" value="Genomic_DNA"/>
</dbReference>
<comment type="caution">
    <text evidence="3">The sequence shown here is derived from an EMBL/GenBank/DDBJ whole genome shotgun (WGS) entry which is preliminary data.</text>
</comment>
<feature type="transmembrane region" description="Helical" evidence="1">
    <location>
        <begin position="203"/>
        <end position="221"/>
    </location>
</feature>
<name>A0A4Q1HGM7_9BURK</name>
<sequence length="359" mass="40833">MSRENYLPALDGLRAISIALVVLSHTGLGNIIPGGLGVTVFFFISGFIITRTLLQEQSRAGRIQISAFYVRRLLRLMPALVVFLLLCIAAVRVVQGDVPWTDVGAAFFYLQNYWQIFGHPFEGKLLSPMSITWSLAVEEHYYLVFPALFALLVRVDDCRRALAVFLALCVIVLAWRAHLYAGIGPTATENLRIYMATDTRIDAILFGAITSLVVWFYPVLLRGWQTPLPFYAGAALLLGSLLYRDPAFREVGRFTVQSLALMALFPYAILAPSWVQRLLSTPPMRYVGKISYSLYLQHWLVVVLVDYYLAGQSWWVRAAVFFPLAWLMADASWRYVERWGLSLRHRWQNRGQQPAFSQR</sequence>
<feature type="transmembrane region" description="Helical" evidence="1">
    <location>
        <begin position="139"/>
        <end position="155"/>
    </location>
</feature>
<dbReference type="GO" id="GO:0016020">
    <property type="term" value="C:membrane"/>
    <property type="evidence" value="ECO:0007669"/>
    <property type="project" value="TreeGrafter"/>
</dbReference>
<evidence type="ECO:0000313" key="4">
    <source>
        <dbReference type="Proteomes" id="UP000290849"/>
    </source>
</evidence>
<dbReference type="RefSeq" id="WP_129151643.1">
    <property type="nucleotide sequence ID" value="NZ_JBHSDO010000020.1"/>
</dbReference>
<dbReference type="OrthoDB" id="9814807at2"/>
<protein>
    <submittedName>
        <fullName evidence="3">Acyltransferase</fullName>
    </submittedName>
</protein>
<proteinExistence type="predicted"/>
<feature type="domain" description="Acyltransferase 3" evidence="2">
    <location>
        <begin position="8"/>
        <end position="323"/>
    </location>
</feature>
<dbReference type="GO" id="GO:0016747">
    <property type="term" value="F:acyltransferase activity, transferring groups other than amino-acyl groups"/>
    <property type="evidence" value="ECO:0007669"/>
    <property type="project" value="InterPro"/>
</dbReference>
<feature type="transmembrane region" description="Helical" evidence="1">
    <location>
        <begin position="162"/>
        <end position="183"/>
    </location>
</feature>
<dbReference type="PANTHER" id="PTHR23028">
    <property type="entry name" value="ACETYLTRANSFERASE"/>
    <property type="match status" value="1"/>
</dbReference>
<dbReference type="AlphaFoldDB" id="A0A4Q1HGM7"/>
<keyword evidence="1" id="KW-0812">Transmembrane</keyword>
<feature type="transmembrane region" description="Helical" evidence="1">
    <location>
        <begin position="314"/>
        <end position="336"/>
    </location>
</feature>
<organism evidence="3 4">
    <name type="scientific">Achromobacter aloeverae</name>
    <dbReference type="NCBI Taxonomy" id="1750518"/>
    <lineage>
        <taxon>Bacteria</taxon>
        <taxon>Pseudomonadati</taxon>
        <taxon>Pseudomonadota</taxon>
        <taxon>Betaproteobacteria</taxon>
        <taxon>Burkholderiales</taxon>
        <taxon>Alcaligenaceae</taxon>
        <taxon>Achromobacter</taxon>
    </lineage>
</organism>